<reference evidence="1 2" key="1">
    <citation type="submission" date="2019-07" db="EMBL/GenBank/DDBJ databases">
        <title>Caenimonas sedimenti sp. nov., isolated from activated sludge.</title>
        <authorList>
            <person name="Xu J."/>
        </authorList>
    </citation>
    <scope>NUCLEOTIDE SEQUENCE [LARGE SCALE GENOMIC DNA]</scope>
    <source>
        <strain evidence="1 2">HX-9-20</strain>
    </source>
</reference>
<accession>A0A562ZSN6</accession>
<dbReference type="InterPro" id="IPR021317">
    <property type="entry name" value="DUF2917"/>
</dbReference>
<gene>
    <name evidence="1" type="ORF">FN976_09500</name>
</gene>
<proteinExistence type="predicted"/>
<dbReference type="OrthoDB" id="200037at2"/>
<keyword evidence="2" id="KW-1185">Reference proteome</keyword>
<dbReference type="AlphaFoldDB" id="A0A562ZSN6"/>
<evidence type="ECO:0000313" key="2">
    <source>
        <dbReference type="Proteomes" id="UP000318199"/>
    </source>
</evidence>
<evidence type="ECO:0000313" key="1">
    <source>
        <dbReference type="EMBL" id="TWO71599.1"/>
    </source>
</evidence>
<name>A0A562ZSN6_9BURK</name>
<protein>
    <submittedName>
        <fullName evidence="1">DUF2917 domain-containing protein</fullName>
    </submittedName>
</protein>
<dbReference type="EMBL" id="VOBQ01000007">
    <property type="protein sequence ID" value="TWO71599.1"/>
    <property type="molecule type" value="Genomic_DNA"/>
</dbReference>
<comment type="caution">
    <text evidence="1">The sequence shown here is derived from an EMBL/GenBank/DDBJ whole genome shotgun (WGS) entry which is preliminary data.</text>
</comment>
<organism evidence="1 2">
    <name type="scientific">Caenimonas sedimenti</name>
    <dbReference type="NCBI Taxonomy" id="2596921"/>
    <lineage>
        <taxon>Bacteria</taxon>
        <taxon>Pseudomonadati</taxon>
        <taxon>Pseudomonadota</taxon>
        <taxon>Betaproteobacteria</taxon>
        <taxon>Burkholderiales</taxon>
        <taxon>Comamonadaceae</taxon>
        <taxon>Caenimonas</taxon>
    </lineage>
</organism>
<sequence length="90" mass="10069">MLRPMESINVKPNVTRWFAVNLAEGATEELPPAEGRMVVHCRTGALWITHDGDPRDVILDENESYLVDRRDRMMVHALRGSGLEIEVGAG</sequence>
<dbReference type="Pfam" id="PF11142">
    <property type="entry name" value="DUF2917"/>
    <property type="match status" value="1"/>
</dbReference>
<dbReference type="Proteomes" id="UP000318199">
    <property type="component" value="Unassembled WGS sequence"/>
</dbReference>